<proteinExistence type="predicted"/>
<dbReference type="SUPFAM" id="SSF46955">
    <property type="entry name" value="Putative DNA-binding domain"/>
    <property type="match status" value="2"/>
</dbReference>
<feature type="domain" description="HTH merR-type" evidence="4">
    <location>
        <begin position="117"/>
        <end position="180"/>
    </location>
</feature>
<evidence type="ECO:0000259" key="4">
    <source>
        <dbReference type="PROSITE" id="PS50937"/>
    </source>
</evidence>
<evidence type="ECO:0000256" key="3">
    <source>
        <dbReference type="ARBA" id="ARBA00023163"/>
    </source>
</evidence>
<evidence type="ECO:0000313" key="6">
    <source>
        <dbReference type="Proteomes" id="UP000215137"/>
    </source>
</evidence>
<keyword evidence="3" id="KW-0804">Transcription</keyword>
<reference evidence="5 6" key="1">
    <citation type="submission" date="2017-08" db="EMBL/GenBank/DDBJ databases">
        <title>Complete Genome Sequence of Bacillus kochii Oregon-R-modENCODE STRAIN BDGP4, isolated from Drosophila melanogaster gut.</title>
        <authorList>
            <person name="Wan K.H."/>
            <person name="Yu C."/>
            <person name="Park S."/>
            <person name="Hammonds A.S."/>
            <person name="Booth B.W."/>
            <person name="Celniker S.E."/>
        </authorList>
    </citation>
    <scope>NUCLEOTIDE SEQUENCE [LARGE SCALE GENOMIC DNA]</scope>
    <source>
        <strain evidence="5 6">BDGP4</strain>
    </source>
</reference>
<name>A0A248TPH2_9BACI</name>
<gene>
    <name evidence="5" type="ORF">CKF48_15770</name>
</gene>
<dbReference type="AlphaFoldDB" id="A0A248TPH2"/>
<dbReference type="InterPro" id="IPR047057">
    <property type="entry name" value="MerR_fam"/>
</dbReference>
<keyword evidence="1" id="KW-0805">Transcription regulation</keyword>
<evidence type="ECO:0000313" key="5">
    <source>
        <dbReference type="EMBL" id="ASV70062.1"/>
    </source>
</evidence>
<dbReference type="Proteomes" id="UP000215137">
    <property type="component" value="Chromosome"/>
</dbReference>
<keyword evidence="6" id="KW-1185">Reference proteome</keyword>
<feature type="domain" description="HTH merR-type" evidence="4">
    <location>
        <begin position="1"/>
        <end position="48"/>
    </location>
</feature>
<dbReference type="EMBL" id="CP022983">
    <property type="protein sequence ID" value="ASV70062.1"/>
    <property type="molecule type" value="Genomic_DNA"/>
</dbReference>
<dbReference type="PROSITE" id="PS50937">
    <property type="entry name" value="HTH_MERR_2"/>
    <property type="match status" value="2"/>
</dbReference>
<dbReference type="CDD" id="cd04761">
    <property type="entry name" value="HTH_MerR-SF"/>
    <property type="match status" value="1"/>
</dbReference>
<accession>A0A248TPH2</accession>
<dbReference type="InterPro" id="IPR009061">
    <property type="entry name" value="DNA-bd_dom_put_sf"/>
</dbReference>
<dbReference type="SMART" id="SM00422">
    <property type="entry name" value="HTH_MERR"/>
    <property type="match status" value="1"/>
</dbReference>
<dbReference type="InterPro" id="IPR000551">
    <property type="entry name" value="MerR-type_HTH_dom"/>
</dbReference>
<dbReference type="Gene3D" id="1.10.1660.10">
    <property type="match status" value="2"/>
</dbReference>
<dbReference type="PANTHER" id="PTHR30204:SF94">
    <property type="entry name" value="HEAVY METAL-DEPENDENT TRANSCRIPTIONAL REGULATOR HI_0293-RELATED"/>
    <property type="match status" value="1"/>
</dbReference>
<dbReference type="GO" id="GO:0003700">
    <property type="term" value="F:DNA-binding transcription factor activity"/>
    <property type="evidence" value="ECO:0007669"/>
    <property type="project" value="InterPro"/>
</dbReference>
<evidence type="ECO:0000256" key="2">
    <source>
        <dbReference type="ARBA" id="ARBA00023125"/>
    </source>
</evidence>
<dbReference type="GO" id="GO:0003677">
    <property type="term" value="F:DNA binding"/>
    <property type="evidence" value="ECO:0007669"/>
    <property type="project" value="UniProtKB-KW"/>
</dbReference>
<keyword evidence="2" id="KW-0238">DNA-binding</keyword>
<dbReference type="PANTHER" id="PTHR30204">
    <property type="entry name" value="REDOX-CYCLING DRUG-SENSING TRANSCRIPTIONAL ACTIVATOR SOXR"/>
    <property type="match status" value="1"/>
</dbReference>
<dbReference type="Pfam" id="PF13411">
    <property type="entry name" value="MerR_1"/>
    <property type="match status" value="2"/>
</dbReference>
<organism evidence="5 6">
    <name type="scientific">Cytobacillus kochii</name>
    <dbReference type="NCBI Taxonomy" id="859143"/>
    <lineage>
        <taxon>Bacteria</taxon>
        <taxon>Bacillati</taxon>
        <taxon>Bacillota</taxon>
        <taxon>Bacilli</taxon>
        <taxon>Bacillales</taxon>
        <taxon>Bacillaceae</taxon>
        <taxon>Cytobacillus</taxon>
    </lineage>
</organism>
<dbReference type="KEGG" id="bko:CKF48_15770"/>
<protein>
    <recommendedName>
        <fullName evidence="4">HTH merR-type domain-containing protein</fullName>
    </recommendedName>
</protein>
<evidence type="ECO:0000256" key="1">
    <source>
        <dbReference type="ARBA" id="ARBA00023015"/>
    </source>
</evidence>
<dbReference type="OrthoDB" id="122388at2"/>
<sequence length="234" mass="27444">MGVHPNTVRVYEEWGYLSPAPRADNGYRKYDDIHLFQLKIARFAFRCEIIQGSIRKNAREIVLLSGQKQFLKAYEQAEKHLLHLTKEYERAVEAAEIAESWLYSPKEIQSEGLSRQQVAEKIQLHPELIRNWERNGLITIPRNEKGYRVFTEKEINMLKVIRVLRMAHYSYASILRLVQQAKMAHPIHVRKVLNISENQEDIVYVTDRLLMSLKEAIADTKKILTMLREKNDGD</sequence>